<feature type="transmembrane region" description="Helical" evidence="7">
    <location>
        <begin position="91"/>
        <end position="118"/>
    </location>
</feature>
<accession>L9U8Q6</accession>
<dbReference type="PANTHER" id="PTHR23291">
    <property type="entry name" value="BAX INHIBITOR-RELATED"/>
    <property type="match status" value="1"/>
</dbReference>
<dbReference type="GO" id="GO:0005886">
    <property type="term" value="C:plasma membrane"/>
    <property type="evidence" value="ECO:0007669"/>
    <property type="project" value="UniProtKB-SubCell"/>
</dbReference>
<dbReference type="EMBL" id="AOPO01000010">
    <property type="protein sequence ID" value="ELY20996.1"/>
    <property type="molecule type" value="Genomic_DNA"/>
</dbReference>
<evidence type="ECO:0000256" key="3">
    <source>
        <dbReference type="ARBA" id="ARBA00022475"/>
    </source>
</evidence>
<evidence type="ECO:0000256" key="6">
    <source>
        <dbReference type="ARBA" id="ARBA00023136"/>
    </source>
</evidence>
<feature type="transmembrane region" description="Helical" evidence="7">
    <location>
        <begin position="180"/>
        <end position="199"/>
    </location>
</feature>
<comment type="caution">
    <text evidence="8">The sequence shown here is derived from an EMBL/GenBank/DDBJ whole genome shotgun (WGS) entry which is preliminary data.</text>
</comment>
<name>L9U8Q6_9GAMM</name>
<keyword evidence="5 7" id="KW-1133">Transmembrane helix</keyword>
<dbReference type="InterPro" id="IPR006214">
    <property type="entry name" value="Bax_inhibitor_1-related"/>
</dbReference>
<dbReference type="AlphaFoldDB" id="L9U8Q6"/>
<comment type="similarity">
    <text evidence="2 7">Belongs to the BI1 family.</text>
</comment>
<feature type="transmembrane region" description="Helical" evidence="7">
    <location>
        <begin position="68"/>
        <end position="84"/>
    </location>
</feature>
<dbReference type="PROSITE" id="PS01243">
    <property type="entry name" value="BI1"/>
    <property type="match status" value="1"/>
</dbReference>
<dbReference type="PATRIC" id="fig|1204738.3.peg.3512"/>
<keyword evidence="6 7" id="KW-0472">Membrane</keyword>
<feature type="transmembrane region" description="Helical" evidence="7">
    <location>
        <begin position="124"/>
        <end position="144"/>
    </location>
</feature>
<proteinExistence type="inferred from homology"/>
<evidence type="ECO:0000256" key="4">
    <source>
        <dbReference type="ARBA" id="ARBA00022692"/>
    </source>
</evidence>
<evidence type="ECO:0000256" key="5">
    <source>
        <dbReference type="ARBA" id="ARBA00022989"/>
    </source>
</evidence>
<sequence>MSVVGNTIREHEHMAYNDLRTARPQSSGVANSVSTNKVLRNTYALLAMTLLFSAVTAGAAVALGIQQMNIFVFFIGAYGLMFLVHKTANSAAGLLATFAFTGFMGFTLGPILSAYLTLPNGGALIMNALAMTGLTFVGLSAVALTTKKDFSFLSNFLMAGAIVLILAMVAGFFFNIPALSLMVSAGFVLFASAAILYQTSEIIHRAGETNYILATVTLYVSIYNLFVSLLSILGIMSSD</sequence>
<reference evidence="8 9" key="1">
    <citation type="journal article" date="2013" name="Genome Announc.">
        <title>Draft Genome of the Marine Gammaproteobacterium Halomonas titanicae.</title>
        <authorList>
            <person name="Sanchez-Porro C."/>
            <person name="de la Haba R.R."/>
            <person name="Cruz-Hernandez N."/>
            <person name="Gonzalez J.M."/>
            <person name="Reyes-Guirao C."/>
            <person name="Navarro-Sampedro L."/>
            <person name="Carballo M."/>
            <person name="Ventosa A."/>
        </authorList>
    </citation>
    <scope>NUCLEOTIDE SEQUENCE [LARGE SCALE GENOMIC DNA]</scope>
    <source>
        <strain evidence="8 9">BH1</strain>
    </source>
</reference>
<evidence type="ECO:0000256" key="2">
    <source>
        <dbReference type="ARBA" id="ARBA00010350"/>
    </source>
</evidence>
<evidence type="ECO:0000313" key="8">
    <source>
        <dbReference type="EMBL" id="ELY20996.1"/>
    </source>
</evidence>
<dbReference type="PANTHER" id="PTHR23291:SF115">
    <property type="entry name" value="MODULATOR OF FTSH PROTEASE YCCA"/>
    <property type="match status" value="1"/>
</dbReference>
<protein>
    <submittedName>
        <fullName evidence="8">Inhibitor of apoptosis-promoting Bax1-related protein</fullName>
    </submittedName>
</protein>
<dbReference type="Proteomes" id="UP000011651">
    <property type="component" value="Unassembled WGS sequence"/>
</dbReference>
<evidence type="ECO:0000256" key="1">
    <source>
        <dbReference type="ARBA" id="ARBA00004651"/>
    </source>
</evidence>
<dbReference type="InterPro" id="IPR006213">
    <property type="entry name" value="Bax_inhbtr1_CS"/>
</dbReference>
<organism evidence="8 9">
    <name type="scientific">Vreelandella titanicae BH1</name>
    <dbReference type="NCBI Taxonomy" id="1204738"/>
    <lineage>
        <taxon>Bacteria</taxon>
        <taxon>Pseudomonadati</taxon>
        <taxon>Pseudomonadota</taxon>
        <taxon>Gammaproteobacteria</taxon>
        <taxon>Oceanospirillales</taxon>
        <taxon>Halomonadaceae</taxon>
        <taxon>Vreelandella</taxon>
    </lineage>
</organism>
<evidence type="ECO:0000256" key="7">
    <source>
        <dbReference type="RuleBase" id="RU004379"/>
    </source>
</evidence>
<feature type="transmembrane region" description="Helical" evidence="7">
    <location>
        <begin position="43"/>
        <end position="62"/>
    </location>
</feature>
<dbReference type="CDD" id="cd10433">
    <property type="entry name" value="YccA_like"/>
    <property type="match status" value="1"/>
</dbReference>
<comment type="subcellular location">
    <subcellularLocation>
        <location evidence="1">Cell membrane</location>
        <topology evidence="1">Multi-pass membrane protein</topology>
    </subcellularLocation>
</comment>
<keyword evidence="3" id="KW-1003">Cell membrane</keyword>
<keyword evidence="4 7" id="KW-0812">Transmembrane</keyword>
<gene>
    <name evidence="8" type="ORF">HALTITAN_2326</name>
</gene>
<feature type="transmembrane region" description="Helical" evidence="7">
    <location>
        <begin position="156"/>
        <end position="174"/>
    </location>
</feature>
<evidence type="ECO:0000313" key="9">
    <source>
        <dbReference type="Proteomes" id="UP000011651"/>
    </source>
</evidence>
<feature type="transmembrane region" description="Helical" evidence="7">
    <location>
        <begin position="211"/>
        <end position="236"/>
    </location>
</feature>
<dbReference type="Pfam" id="PF01027">
    <property type="entry name" value="Bax1-I"/>
    <property type="match status" value="1"/>
</dbReference>